<dbReference type="GO" id="GO:0005524">
    <property type="term" value="F:ATP binding"/>
    <property type="evidence" value="ECO:0007669"/>
    <property type="project" value="UniProtKB-KW"/>
</dbReference>
<dbReference type="InterPro" id="IPR050482">
    <property type="entry name" value="Sensor_HK_TwoCompSys"/>
</dbReference>
<comment type="subcellular location">
    <subcellularLocation>
        <location evidence="3">Cytoplasm</location>
    </subcellularLocation>
</comment>
<evidence type="ECO:0000256" key="6">
    <source>
        <dbReference type="ARBA" id="ARBA00022553"/>
    </source>
</evidence>
<dbReference type="Proteomes" id="UP000051010">
    <property type="component" value="Unassembled WGS sequence"/>
</dbReference>
<dbReference type="RefSeq" id="WP_054733822.1">
    <property type="nucleotide sequence ID" value="NZ_AZFZ01000017.1"/>
</dbReference>
<reference evidence="19 20" key="1">
    <citation type="journal article" date="2015" name="Genome Announc.">
        <title>Expanding the biotechnology potential of lactobacilli through comparative genomics of 213 strains and associated genera.</title>
        <authorList>
            <person name="Sun Z."/>
            <person name="Harris H.M."/>
            <person name="McCann A."/>
            <person name="Guo C."/>
            <person name="Argimon S."/>
            <person name="Zhang W."/>
            <person name="Yang X."/>
            <person name="Jeffery I.B."/>
            <person name="Cooney J.C."/>
            <person name="Kagawa T.F."/>
            <person name="Liu W."/>
            <person name="Song Y."/>
            <person name="Salvetti E."/>
            <person name="Wrobel A."/>
            <person name="Rasinkangas P."/>
            <person name="Parkhill J."/>
            <person name="Rea M.C."/>
            <person name="O'Sullivan O."/>
            <person name="Ritari J."/>
            <person name="Douillard F.P."/>
            <person name="Paul Ross R."/>
            <person name="Yang R."/>
            <person name="Briner A.E."/>
            <person name="Felis G.E."/>
            <person name="de Vos W.M."/>
            <person name="Barrangou R."/>
            <person name="Klaenhammer T.R."/>
            <person name="Caufield P.W."/>
            <person name="Cui Y."/>
            <person name="Zhang H."/>
            <person name="O'Toole P.W."/>
        </authorList>
    </citation>
    <scope>NUCLEOTIDE SEQUENCE [LARGE SCALE GENOMIC DNA]</scope>
    <source>
        <strain evidence="19 20">DSM 18390</strain>
    </source>
</reference>
<evidence type="ECO:0000256" key="17">
    <source>
        <dbReference type="PIRSR" id="PIRSR037432-51"/>
    </source>
</evidence>
<name>A0A0R1YZL4_9LACO</name>
<keyword evidence="14" id="KW-0411">Iron-sulfur</keyword>
<dbReference type="InterPro" id="IPR036890">
    <property type="entry name" value="HATPase_C_sf"/>
</dbReference>
<sequence>MSKSQDWIHQYFDDATDATWIFQNHQPIVSNHLAQKLHTKFAVDPQYLMAIAQAAVSENQSQINDCYNCTIKNHMTTITIPITLPQQHDHVLKYFMIYHQLDSNENVTAITLKSRGALKRVDQLAQQRQLNQYVNRAHEKERKRISQDLHDSIAQGVYSAIMGVRRLGEKGIPTDERSELTHEIERQLNDVLKEVKEMALDIRPSVLDNFGLLPALRVLAKRLTENTGVTIHTVGACTTDHLSQDVQSVLYRIGQEAISNALRHAEAREINVLLVTHDYYVTLEIIDDGHGFDVPKQQHFNGHSLGLMNMNERVKALNGTFEIHSKLGSGTTVSAKFPIQQRS</sequence>
<comment type="cofactor">
    <cofactor evidence="2">
        <name>[4Fe-4S] cluster</name>
        <dbReference type="ChEBI" id="CHEBI:49883"/>
    </cofactor>
</comment>
<dbReference type="Pfam" id="PF02518">
    <property type="entry name" value="HATPase_c"/>
    <property type="match status" value="1"/>
</dbReference>
<evidence type="ECO:0000256" key="4">
    <source>
        <dbReference type="ARBA" id="ARBA00022485"/>
    </source>
</evidence>
<evidence type="ECO:0000256" key="3">
    <source>
        <dbReference type="ARBA" id="ARBA00004496"/>
    </source>
</evidence>
<feature type="domain" description="Histidine kinase" evidence="18">
    <location>
        <begin position="152"/>
        <end position="341"/>
    </location>
</feature>
<dbReference type="GO" id="GO:0051539">
    <property type="term" value="F:4 iron, 4 sulfur cluster binding"/>
    <property type="evidence" value="ECO:0007669"/>
    <property type="project" value="UniProtKB-KW"/>
</dbReference>
<dbReference type="PANTHER" id="PTHR24421:SF10">
    <property type="entry name" value="NITRATE_NITRITE SENSOR PROTEIN NARQ"/>
    <property type="match status" value="1"/>
</dbReference>
<dbReference type="SUPFAM" id="SSF55874">
    <property type="entry name" value="ATPase domain of HSP90 chaperone/DNA topoisomerase II/histidine kinase"/>
    <property type="match status" value="1"/>
</dbReference>
<dbReference type="PIRSF" id="PIRSF037432">
    <property type="entry name" value="STHK_NreB"/>
    <property type="match status" value="1"/>
</dbReference>
<evidence type="ECO:0000256" key="11">
    <source>
        <dbReference type="ARBA" id="ARBA00022840"/>
    </source>
</evidence>
<dbReference type="Gene3D" id="1.20.5.1930">
    <property type="match status" value="1"/>
</dbReference>
<dbReference type="InterPro" id="IPR005467">
    <property type="entry name" value="His_kinase_dom"/>
</dbReference>
<comment type="PTM">
    <text evidence="17">Autophosphorylated.</text>
</comment>
<gene>
    <name evidence="19" type="ORF">FD47_GL000730</name>
</gene>
<dbReference type="Pfam" id="PF07730">
    <property type="entry name" value="HisKA_3"/>
    <property type="match status" value="1"/>
</dbReference>
<evidence type="ECO:0000256" key="2">
    <source>
        <dbReference type="ARBA" id="ARBA00001966"/>
    </source>
</evidence>
<keyword evidence="7 16" id="KW-0808">Transferase</keyword>
<dbReference type="EMBL" id="AZFZ01000017">
    <property type="protein sequence ID" value="KRM44243.1"/>
    <property type="molecule type" value="Genomic_DNA"/>
</dbReference>
<keyword evidence="8" id="KW-0479">Metal-binding</keyword>
<evidence type="ECO:0000256" key="14">
    <source>
        <dbReference type="ARBA" id="ARBA00023014"/>
    </source>
</evidence>
<comment type="function">
    <text evidence="15">Member of the two-component regulatory system NreB/NreC involved in the control of dissimilatory nitrate/nitrite reduction in response to oxygen. NreB functions as a direct oxygen sensor histidine kinase which is autophosphorylated, in the absence of oxygen, probably at the conserved histidine residue, and transfers its phosphate group probably to a conserved aspartate residue of NreC. NreB/NreC activates the expression of the nitrate (narGHJI) and nitrite (nir) reductase operons, as well as the putative nitrate transporter gene narT.</text>
</comment>
<evidence type="ECO:0000256" key="10">
    <source>
        <dbReference type="ARBA" id="ARBA00022777"/>
    </source>
</evidence>
<dbReference type="Gene3D" id="3.30.565.10">
    <property type="entry name" value="Histidine kinase-like ATPase, C-terminal domain"/>
    <property type="match status" value="1"/>
</dbReference>
<comment type="catalytic activity">
    <reaction evidence="1 16">
        <text>ATP + protein L-histidine = ADP + protein N-phospho-L-histidine.</text>
        <dbReference type="EC" id="2.7.13.3"/>
    </reaction>
</comment>
<proteinExistence type="predicted"/>
<evidence type="ECO:0000256" key="1">
    <source>
        <dbReference type="ARBA" id="ARBA00000085"/>
    </source>
</evidence>
<evidence type="ECO:0000259" key="18">
    <source>
        <dbReference type="PROSITE" id="PS50109"/>
    </source>
</evidence>
<dbReference type="InterPro" id="IPR004358">
    <property type="entry name" value="Sig_transdc_His_kin-like_C"/>
</dbReference>
<keyword evidence="13 16" id="KW-0902">Two-component regulatory system</keyword>
<dbReference type="PANTHER" id="PTHR24421">
    <property type="entry name" value="NITRATE/NITRITE SENSOR PROTEIN NARX-RELATED"/>
    <property type="match status" value="1"/>
</dbReference>
<evidence type="ECO:0000256" key="7">
    <source>
        <dbReference type="ARBA" id="ARBA00022679"/>
    </source>
</evidence>
<dbReference type="GO" id="GO:0000155">
    <property type="term" value="F:phosphorelay sensor kinase activity"/>
    <property type="evidence" value="ECO:0007669"/>
    <property type="project" value="InterPro"/>
</dbReference>
<feature type="modified residue" description="Phosphohistidine; by autocatalysis" evidence="17">
    <location>
        <position position="150"/>
    </location>
</feature>
<organism evidence="19 20">
    <name type="scientific">Lentilactobacillus parafarraginis DSM 18390 = JCM 14109</name>
    <dbReference type="NCBI Taxonomy" id="1423786"/>
    <lineage>
        <taxon>Bacteria</taxon>
        <taxon>Bacillati</taxon>
        <taxon>Bacillota</taxon>
        <taxon>Bacilli</taxon>
        <taxon>Lactobacillales</taxon>
        <taxon>Lactobacillaceae</taxon>
        <taxon>Lentilactobacillus</taxon>
    </lineage>
</organism>
<dbReference type="PATRIC" id="fig|1423786.4.peg.766"/>
<keyword evidence="4" id="KW-0004">4Fe-4S</keyword>
<dbReference type="CDD" id="cd16917">
    <property type="entry name" value="HATPase_UhpB-NarQ-NarX-like"/>
    <property type="match status" value="1"/>
</dbReference>
<dbReference type="InterPro" id="IPR011712">
    <property type="entry name" value="Sig_transdc_His_kin_sub3_dim/P"/>
</dbReference>
<evidence type="ECO:0000256" key="16">
    <source>
        <dbReference type="PIRNR" id="PIRNR037432"/>
    </source>
</evidence>
<evidence type="ECO:0000313" key="19">
    <source>
        <dbReference type="EMBL" id="KRM44243.1"/>
    </source>
</evidence>
<keyword evidence="10 16" id="KW-0418">Kinase</keyword>
<keyword evidence="6 17" id="KW-0597">Phosphoprotein</keyword>
<evidence type="ECO:0000256" key="13">
    <source>
        <dbReference type="ARBA" id="ARBA00023012"/>
    </source>
</evidence>
<evidence type="ECO:0000256" key="8">
    <source>
        <dbReference type="ARBA" id="ARBA00022723"/>
    </source>
</evidence>
<dbReference type="AlphaFoldDB" id="A0A0R1YZL4"/>
<keyword evidence="9 16" id="KW-0547">Nucleotide-binding</keyword>
<evidence type="ECO:0000256" key="15">
    <source>
        <dbReference type="ARBA" id="ARBA00024827"/>
    </source>
</evidence>
<dbReference type="InterPro" id="IPR003594">
    <property type="entry name" value="HATPase_dom"/>
</dbReference>
<dbReference type="SMART" id="SM00387">
    <property type="entry name" value="HATPase_c"/>
    <property type="match status" value="1"/>
</dbReference>
<keyword evidence="5" id="KW-0963">Cytoplasm</keyword>
<accession>A0A0R1YZL4</accession>
<dbReference type="InterPro" id="IPR017203">
    <property type="entry name" value="Sig_transdc_His_kinase_NreB"/>
</dbReference>
<evidence type="ECO:0000256" key="5">
    <source>
        <dbReference type="ARBA" id="ARBA00022490"/>
    </source>
</evidence>
<dbReference type="GO" id="GO:0046983">
    <property type="term" value="F:protein dimerization activity"/>
    <property type="evidence" value="ECO:0007669"/>
    <property type="project" value="InterPro"/>
</dbReference>
<dbReference type="GO" id="GO:0016020">
    <property type="term" value="C:membrane"/>
    <property type="evidence" value="ECO:0007669"/>
    <property type="project" value="InterPro"/>
</dbReference>
<protein>
    <recommendedName>
        <fullName evidence="16">Sensor histidine kinase</fullName>
        <ecNumber evidence="16">2.7.13.3</ecNumber>
    </recommendedName>
</protein>
<keyword evidence="12" id="KW-0408">Iron</keyword>
<keyword evidence="11 16" id="KW-0067">ATP-binding</keyword>
<dbReference type="GO" id="GO:0005506">
    <property type="term" value="F:iron ion binding"/>
    <property type="evidence" value="ECO:0007669"/>
    <property type="project" value="InterPro"/>
</dbReference>
<comment type="caution">
    <text evidence="19">The sequence shown here is derived from an EMBL/GenBank/DDBJ whole genome shotgun (WGS) entry which is preliminary data.</text>
</comment>
<dbReference type="EC" id="2.7.13.3" evidence="16"/>
<dbReference type="GO" id="GO:0005737">
    <property type="term" value="C:cytoplasm"/>
    <property type="evidence" value="ECO:0007669"/>
    <property type="project" value="UniProtKB-SubCell"/>
</dbReference>
<dbReference type="PRINTS" id="PR00344">
    <property type="entry name" value="BCTRLSENSOR"/>
</dbReference>
<evidence type="ECO:0000256" key="12">
    <source>
        <dbReference type="ARBA" id="ARBA00023004"/>
    </source>
</evidence>
<evidence type="ECO:0000313" key="20">
    <source>
        <dbReference type="Proteomes" id="UP000051010"/>
    </source>
</evidence>
<evidence type="ECO:0000256" key="9">
    <source>
        <dbReference type="ARBA" id="ARBA00022741"/>
    </source>
</evidence>
<dbReference type="PROSITE" id="PS50109">
    <property type="entry name" value="HIS_KIN"/>
    <property type="match status" value="1"/>
</dbReference>